<feature type="domain" description="XS" evidence="5">
    <location>
        <begin position="123"/>
        <end position="236"/>
    </location>
</feature>
<evidence type="ECO:0000256" key="4">
    <source>
        <dbReference type="SAM" id="MobiDB-lite"/>
    </source>
</evidence>
<feature type="coiled-coil region" evidence="3">
    <location>
        <begin position="258"/>
        <end position="289"/>
    </location>
</feature>
<dbReference type="EMBL" id="JABFUD020000006">
    <property type="protein sequence ID" value="KAI5078566.1"/>
    <property type="molecule type" value="Genomic_DNA"/>
</dbReference>
<dbReference type="InterPro" id="IPR005379">
    <property type="entry name" value="FDM1-5/IDN2_XH"/>
</dbReference>
<dbReference type="InterPro" id="IPR038588">
    <property type="entry name" value="XS_domain_sf"/>
</dbReference>
<dbReference type="AlphaFoldDB" id="A0A9D4ZMB6"/>
<protein>
    <submittedName>
        <fullName evidence="8">Uncharacterized protein</fullName>
    </submittedName>
</protein>
<feature type="domain" description="Factor of DNA methylation 1-5/IDN2" evidence="6">
    <location>
        <begin position="520"/>
        <end position="621"/>
    </location>
</feature>
<dbReference type="Pfam" id="PF03469">
    <property type="entry name" value="XH"/>
    <property type="match status" value="1"/>
</dbReference>
<evidence type="ECO:0000259" key="6">
    <source>
        <dbReference type="Pfam" id="PF03469"/>
    </source>
</evidence>
<dbReference type="Gene3D" id="3.30.70.2890">
    <property type="entry name" value="XS domain"/>
    <property type="match status" value="1"/>
</dbReference>
<dbReference type="Proteomes" id="UP000886520">
    <property type="component" value="Chromosome 6"/>
</dbReference>
<dbReference type="InterPro" id="IPR005381">
    <property type="entry name" value="Znf-XS_domain"/>
</dbReference>
<evidence type="ECO:0000313" key="9">
    <source>
        <dbReference type="Proteomes" id="UP000886520"/>
    </source>
</evidence>
<sequence>MEANLGISDASSDMSDYTSEEADEFEDIASEELKNGKISLYNNNGELWCPFCSGKKKSQYKYAELIQHATGVSKGKRGVEAAGKHRALLKHVNVHMSHMAEPPKERVIHLEQETPATETTVKDEKLVWPWMGVIVNIDNSKVVNGKRVGPGDNEIKTRFSRFHPKCVNTKWNFHGHQGIAILEFENDMIGYGDAQDFERSFLECGRGRREWERRAASVEGPGKELYGWVANQQDYNGEDLIGKHLRDKGNLRTVAEVNEAWSRQKDQLLQNLDATIQDQHQKLQDSNRQVFGLQSLVIQTERARQEAEMQRVYMEEVHKQELLAVVRDAKRTIQMREDEMKKEREKLGAAFQNLQIRCQELESQEVHDDIERMKKEIEMNENEKKMQLFFQIQELHKAQEAKKLDLIRKQKGESSTLLQDQHRQQKLLLNQHKLEQEIQALEAILESKKLEANENKQAGSSLTDLEGKLEELKAEKELLEDMHKTLTYRERALNDEVQNAKKAAVKIFEKKGTVKDIGVKKMGELDQAPWRTACKQKFKNSPDGWDFHFATEWTTWDKNVRDVQWHPFKVVEVGDERHELRINENDDKLMTLRSEYGEAVFASVINALKELQEHNASGRKLHPRRGVGEVEAQSLWGTAC</sequence>
<evidence type="ECO:0000256" key="3">
    <source>
        <dbReference type="SAM" id="Coils"/>
    </source>
</evidence>
<keyword evidence="1 3" id="KW-0175">Coiled coil</keyword>
<evidence type="ECO:0000256" key="1">
    <source>
        <dbReference type="ARBA" id="ARBA00023054"/>
    </source>
</evidence>
<dbReference type="PANTHER" id="PTHR21596:SF3">
    <property type="entry name" value="FACTOR OF DNA METHYLATION 1-RELATED"/>
    <property type="match status" value="1"/>
</dbReference>
<comment type="caution">
    <text evidence="8">The sequence shown here is derived from an EMBL/GenBank/DDBJ whole genome shotgun (WGS) entry which is preliminary data.</text>
</comment>
<keyword evidence="9" id="KW-1185">Reference proteome</keyword>
<dbReference type="Pfam" id="PF03470">
    <property type="entry name" value="zf-XS"/>
    <property type="match status" value="1"/>
</dbReference>
<feature type="coiled-coil region" evidence="3">
    <location>
        <begin position="326"/>
        <end position="383"/>
    </location>
</feature>
<dbReference type="Pfam" id="PF03468">
    <property type="entry name" value="XS"/>
    <property type="match status" value="1"/>
</dbReference>
<evidence type="ECO:0000313" key="8">
    <source>
        <dbReference type="EMBL" id="KAI5078566.1"/>
    </source>
</evidence>
<evidence type="ECO:0000259" key="5">
    <source>
        <dbReference type="Pfam" id="PF03468"/>
    </source>
</evidence>
<accession>A0A9D4ZMB6</accession>
<organism evidence="8 9">
    <name type="scientific">Adiantum capillus-veneris</name>
    <name type="common">Maidenhair fern</name>
    <dbReference type="NCBI Taxonomy" id="13818"/>
    <lineage>
        <taxon>Eukaryota</taxon>
        <taxon>Viridiplantae</taxon>
        <taxon>Streptophyta</taxon>
        <taxon>Embryophyta</taxon>
        <taxon>Tracheophyta</taxon>
        <taxon>Polypodiopsida</taxon>
        <taxon>Polypodiidae</taxon>
        <taxon>Polypodiales</taxon>
        <taxon>Pteridineae</taxon>
        <taxon>Pteridaceae</taxon>
        <taxon>Vittarioideae</taxon>
        <taxon>Adiantum</taxon>
    </lineage>
</organism>
<dbReference type="OrthoDB" id="1892195at2759"/>
<name>A0A9D4ZMB6_ADICA</name>
<proteinExistence type="predicted"/>
<feature type="region of interest" description="Disordered" evidence="4">
    <location>
        <begin position="1"/>
        <end position="22"/>
    </location>
</feature>
<dbReference type="GO" id="GO:0080188">
    <property type="term" value="P:gene silencing by siRNA-directed DNA methylation"/>
    <property type="evidence" value="ECO:0007669"/>
    <property type="project" value="InterPro"/>
</dbReference>
<evidence type="ECO:0000256" key="2">
    <source>
        <dbReference type="ARBA" id="ARBA00023158"/>
    </source>
</evidence>
<feature type="domain" description="Zinc finger-XS" evidence="7">
    <location>
        <begin position="49"/>
        <end position="88"/>
    </location>
</feature>
<evidence type="ECO:0000259" key="7">
    <source>
        <dbReference type="Pfam" id="PF03470"/>
    </source>
</evidence>
<dbReference type="InterPro" id="IPR045177">
    <property type="entry name" value="FDM1-5/IDN2"/>
</dbReference>
<feature type="coiled-coil region" evidence="3">
    <location>
        <begin position="424"/>
        <end position="489"/>
    </location>
</feature>
<keyword evidence="2" id="KW-0943">RNA-mediated gene silencing</keyword>
<dbReference type="InterPro" id="IPR005380">
    <property type="entry name" value="XS_domain"/>
</dbReference>
<reference evidence="8" key="1">
    <citation type="submission" date="2021-01" db="EMBL/GenBank/DDBJ databases">
        <title>Adiantum capillus-veneris genome.</title>
        <authorList>
            <person name="Fang Y."/>
            <person name="Liao Q."/>
        </authorList>
    </citation>
    <scope>NUCLEOTIDE SEQUENCE</scope>
    <source>
        <strain evidence="8">H3</strain>
        <tissue evidence="8">Leaf</tissue>
    </source>
</reference>
<gene>
    <name evidence="8" type="ORF">GOP47_0006237</name>
</gene>
<dbReference type="PANTHER" id="PTHR21596">
    <property type="entry name" value="RIBONUCLEASE P SUBUNIT P38"/>
    <property type="match status" value="1"/>
</dbReference>